<dbReference type="Pfam" id="PF01791">
    <property type="entry name" value="DeoC"/>
    <property type="match status" value="1"/>
</dbReference>
<evidence type="ECO:0000256" key="2">
    <source>
        <dbReference type="ARBA" id="ARBA00022490"/>
    </source>
</evidence>
<name>A0A559J346_9BACL</name>
<dbReference type="AlphaFoldDB" id="A0A559J346"/>
<dbReference type="OrthoDB" id="9778711at2"/>
<evidence type="ECO:0000256" key="7">
    <source>
        <dbReference type="HAMAP-Rule" id="MF_00114"/>
    </source>
</evidence>
<comment type="catalytic activity">
    <reaction evidence="5 7">
        <text>2-deoxy-D-ribose 5-phosphate = D-glyceraldehyde 3-phosphate + acetaldehyde</text>
        <dbReference type="Rhea" id="RHEA:12821"/>
        <dbReference type="ChEBI" id="CHEBI:15343"/>
        <dbReference type="ChEBI" id="CHEBI:59776"/>
        <dbReference type="ChEBI" id="CHEBI:62877"/>
        <dbReference type="EC" id="4.1.2.4"/>
    </reaction>
</comment>
<dbReference type="InterPro" id="IPR028581">
    <property type="entry name" value="DeoC_typeI"/>
</dbReference>
<dbReference type="RefSeq" id="WP_144991417.1">
    <property type="nucleotide sequence ID" value="NZ_VNJK01000001.1"/>
</dbReference>
<evidence type="ECO:0000256" key="4">
    <source>
        <dbReference type="ARBA" id="ARBA00023270"/>
    </source>
</evidence>
<dbReference type="PIRSF" id="PIRSF001357">
    <property type="entry name" value="DeoC"/>
    <property type="match status" value="1"/>
</dbReference>
<dbReference type="Proteomes" id="UP000318102">
    <property type="component" value="Unassembled WGS sequence"/>
</dbReference>
<gene>
    <name evidence="7 8" type="primary">deoC</name>
    <name evidence="8" type="ORF">FPZ44_15385</name>
</gene>
<dbReference type="GO" id="GO:0004139">
    <property type="term" value="F:deoxyribose-phosphate aldolase activity"/>
    <property type="evidence" value="ECO:0007669"/>
    <property type="project" value="UniProtKB-UniRule"/>
</dbReference>
<dbReference type="SUPFAM" id="SSF51569">
    <property type="entry name" value="Aldolase"/>
    <property type="match status" value="1"/>
</dbReference>
<keyword evidence="9" id="KW-1185">Reference proteome</keyword>
<dbReference type="PANTHER" id="PTHR10889:SF1">
    <property type="entry name" value="DEOXYRIBOSE-PHOSPHATE ALDOLASE"/>
    <property type="match status" value="1"/>
</dbReference>
<evidence type="ECO:0000256" key="1">
    <source>
        <dbReference type="ARBA" id="ARBA00010936"/>
    </source>
</evidence>
<dbReference type="SMART" id="SM01133">
    <property type="entry name" value="DeoC"/>
    <property type="match status" value="1"/>
</dbReference>
<proteinExistence type="inferred from homology"/>
<evidence type="ECO:0000256" key="3">
    <source>
        <dbReference type="ARBA" id="ARBA00023239"/>
    </source>
</evidence>
<dbReference type="GO" id="GO:0005737">
    <property type="term" value="C:cytoplasm"/>
    <property type="evidence" value="ECO:0007669"/>
    <property type="project" value="UniProtKB-SubCell"/>
</dbReference>
<dbReference type="GO" id="GO:0009264">
    <property type="term" value="P:deoxyribonucleotide catabolic process"/>
    <property type="evidence" value="ECO:0007669"/>
    <property type="project" value="UniProtKB-UniRule"/>
</dbReference>
<protein>
    <recommendedName>
        <fullName evidence="7">Deoxyribose-phosphate aldolase</fullName>
        <shortName evidence="7">DERA</shortName>
        <ecNumber evidence="7">4.1.2.4</ecNumber>
    </recommendedName>
    <alternativeName>
        <fullName evidence="7">2-deoxy-D-ribose 5-phosphate aldolase</fullName>
    </alternativeName>
    <alternativeName>
        <fullName evidence="7">Phosphodeoxyriboaldolase</fullName>
        <shortName evidence="7">Deoxyriboaldolase</shortName>
    </alternativeName>
</protein>
<organism evidence="8 9">
    <name type="scientific">Paenibacillus agilis</name>
    <dbReference type="NCBI Taxonomy" id="3020863"/>
    <lineage>
        <taxon>Bacteria</taxon>
        <taxon>Bacillati</taxon>
        <taxon>Bacillota</taxon>
        <taxon>Bacilli</taxon>
        <taxon>Bacillales</taxon>
        <taxon>Paenibacillaceae</taxon>
        <taxon>Paenibacillus</taxon>
    </lineage>
</organism>
<dbReference type="HAMAP" id="MF_00114">
    <property type="entry name" value="DeoC_type1"/>
    <property type="match status" value="1"/>
</dbReference>
<evidence type="ECO:0000313" key="8">
    <source>
        <dbReference type="EMBL" id="TVX94310.1"/>
    </source>
</evidence>
<comment type="caution">
    <text evidence="8">The sequence shown here is derived from an EMBL/GenBank/DDBJ whole genome shotgun (WGS) entry which is preliminary data.</text>
</comment>
<dbReference type="NCBIfam" id="TIGR00126">
    <property type="entry name" value="deoC"/>
    <property type="match status" value="1"/>
</dbReference>
<dbReference type="GO" id="GO:0006018">
    <property type="term" value="P:2-deoxyribose 1-phosphate catabolic process"/>
    <property type="evidence" value="ECO:0007669"/>
    <property type="project" value="UniProtKB-UniRule"/>
</dbReference>
<dbReference type="CDD" id="cd00959">
    <property type="entry name" value="DeoC"/>
    <property type="match status" value="1"/>
</dbReference>
<dbReference type="FunFam" id="3.20.20.70:FF:000044">
    <property type="entry name" value="Deoxyribose-phosphate aldolase"/>
    <property type="match status" value="1"/>
</dbReference>
<evidence type="ECO:0000256" key="6">
    <source>
        <dbReference type="ARBA" id="ARBA00056337"/>
    </source>
</evidence>
<feature type="active site" description="Proton donor/acceptor" evidence="7">
    <location>
        <position position="92"/>
    </location>
</feature>
<comment type="subcellular location">
    <subcellularLocation>
        <location evidence="7">Cytoplasm</location>
    </subcellularLocation>
</comment>
<reference evidence="8 9" key="1">
    <citation type="submission" date="2019-07" db="EMBL/GenBank/DDBJ databases">
        <authorList>
            <person name="Kim J."/>
        </authorList>
    </citation>
    <scope>NUCLEOTIDE SEQUENCE [LARGE SCALE GENOMIC DNA]</scope>
    <source>
        <strain evidence="8 9">N4</strain>
    </source>
</reference>
<dbReference type="EMBL" id="VNJK01000001">
    <property type="protein sequence ID" value="TVX94310.1"/>
    <property type="molecule type" value="Genomic_DNA"/>
</dbReference>
<sequence>MTTVNLASYIDHTFLKADTNSKQIEQLCKEALEHQFYSVCVNGVWVPACRELLSGSSVNIAAVVGFPLGASAPSAKAFEAARAVEDGAKEIDMVLQIGQLIEGNHRAVEADIAAVVRMVEGKAIVKVIFETGLLNDEQKITACKLSEQAGAHFVKTSTGFGVGGAKVEDIRLMRANVSPAIGVKASGAVRDRATALAMIEAGANRIGTSSGIAIVSGGDSTAANSTAGAPEANSQY</sequence>
<accession>A0A559J346</accession>
<keyword evidence="4 7" id="KW-0704">Schiff base</keyword>
<evidence type="ECO:0000256" key="5">
    <source>
        <dbReference type="ARBA" id="ARBA00048791"/>
    </source>
</evidence>
<keyword evidence="3 7" id="KW-0456">Lyase</keyword>
<feature type="active site" description="Schiff-base intermediate with acetaldehyde" evidence="7">
    <location>
        <position position="155"/>
    </location>
</feature>
<dbReference type="UniPathway" id="UPA00002">
    <property type="reaction ID" value="UER00468"/>
</dbReference>
<evidence type="ECO:0000313" key="9">
    <source>
        <dbReference type="Proteomes" id="UP000318102"/>
    </source>
</evidence>
<dbReference type="EC" id="4.1.2.4" evidence="7"/>
<comment type="function">
    <text evidence="6 7">Catalyzes a reversible aldol reaction between acetaldehyde and D-glyceraldehyde 3-phosphate to generate 2-deoxy-D-ribose 5-phosphate.</text>
</comment>
<comment type="pathway">
    <text evidence="7">Carbohydrate degradation; 2-deoxy-D-ribose 1-phosphate degradation; D-glyceraldehyde 3-phosphate and acetaldehyde from 2-deoxy-alpha-D-ribose 1-phosphate: step 2/2.</text>
</comment>
<dbReference type="Gene3D" id="3.20.20.70">
    <property type="entry name" value="Aldolase class I"/>
    <property type="match status" value="1"/>
</dbReference>
<dbReference type="InterPro" id="IPR011343">
    <property type="entry name" value="DeoC"/>
</dbReference>
<dbReference type="PANTHER" id="PTHR10889">
    <property type="entry name" value="DEOXYRIBOSE-PHOSPHATE ALDOLASE"/>
    <property type="match status" value="1"/>
</dbReference>
<comment type="similarity">
    <text evidence="1 7">Belongs to the DeoC/FbaB aldolase family. DeoC type 1 subfamily.</text>
</comment>
<dbReference type="InterPro" id="IPR002915">
    <property type="entry name" value="DeoC/FbaB/LacD_aldolase"/>
</dbReference>
<dbReference type="InterPro" id="IPR013785">
    <property type="entry name" value="Aldolase_TIM"/>
</dbReference>
<dbReference type="GO" id="GO:0016052">
    <property type="term" value="P:carbohydrate catabolic process"/>
    <property type="evidence" value="ECO:0007669"/>
    <property type="project" value="TreeGrafter"/>
</dbReference>
<feature type="active site" description="Proton donor/acceptor" evidence="7">
    <location>
        <position position="184"/>
    </location>
</feature>
<keyword evidence="2 7" id="KW-0963">Cytoplasm</keyword>